<name>A0A5D2MJA0_GOSTO</name>
<organism evidence="1 2">
    <name type="scientific">Gossypium tomentosum</name>
    <name type="common">Hawaiian cotton</name>
    <name type="synonym">Gossypium sandvicense</name>
    <dbReference type="NCBI Taxonomy" id="34277"/>
    <lineage>
        <taxon>Eukaryota</taxon>
        <taxon>Viridiplantae</taxon>
        <taxon>Streptophyta</taxon>
        <taxon>Embryophyta</taxon>
        <taxon>Tracheophyta</taxon>
        <taxon>Spermatophyta</taxon>
        <taxon>Magnoliopsida</taxon>
        <taxon>eudicotyledons</taxon>
        <taxon>Gunneridae</taxon>
        <taxon>Pentapetalae</taxon>
        <taxon>rosids</taxon>
        <taxon>malvids</taxon>
        <taxon>Malvales</taxon>
        <taxon>Malvaceae</taxon>
        <taxon>Malvoideae</taxon>
        <taxon>Gossypium</taxon>
    </lineage>
</organism>
<accession>A0A5D2MJA0</accession>
<evidence type="ECO:0000313" key="2">
    <source>
        <dbReference type="Proteomes" id="UP000322667"/>
    </source>
</evidence>
<sequence length="40" mass="4518">MEKTKISTCIHEGVEKRAYGGSHSWKPCVGKPLVKARLEY</sequence>
<dbReference type="AlphaFoldDB" id="A0A5D2MJA0"/>
<reference evidence="1 2" key="1">
    <citation type="submission" date="2019-07" db="EMBL/GenBank/DDBJ databases">
        <title>WGS assembly of Gossypium tomentosum.</title>
        <authorList>
            <person name="Chen Z.J."/>
            <person name="Sreedasyam A."/>
            <person name="Ando A."/>
            <person name="Song Q."/>
            <person name="De L."/>
            <person name="Hulse-Kemp A."/>
            <person name="Ding M."/>
            <person name="Ye W."/>
            <person name="Kirkbride R."/>
            <person name="Jenkins J."/>
            <person name="Plott C."/>
            <person name="Lovell J."/>
            <person name="Lin Y.-M."/>
            <person name="Vaughn R."/>
            <person name="Liu B."/>
            <person name="Li W."/>
            <person name="Simpson S."/>
            <person name="Scheffler B."/>
            <person name="Saski C."/>
            <person name="Grover C."/>
            <person name="Hu G."/>
            <person name="Conover J."/>
            <person name="Carlson J."/>
            <person name="Shu S."/>
            <person name="Boston L."/>
            <person name="Williams M."/>
            <person name="Peterson D."/>
            <person name="Mcgee K."/>
            <person name="Jones D."/>
            <person name="Wendel J."/>
            <person name="Stelly D."/>
            <person name="Grimwood J."/>
            <person name="Schmutz J."/>
        </authorList>
    </citation>
    <scope>NUCLEOTIDE SEQUENCE [LARGE SCALE GENOMIC DNA]</scope>
    <source>
        <strain evidence="1">7179.01</strain>
    </source>
</reference>
<evidence type="ECO:0000313" key="1">
    <source>
        <dbReference type="EMBL" id="TYH91475.1"/>
    </source>
</evidence>
<dbReference type="EMBL" id="CM017622">
    <property type="protein sequence ID" value="TYH91475.1"/>
    <property type="molecule type" value="Genomic_DNA"/>
</dbReference>
<dbReference type="Proteomes" id="UP000322667">
    <property type="component" value="Chromosome A13"/>
</dbReference>
<proteinExistence type="predicted"/>
<keyword evidence="2" id="KW-1185">Reference proteome</keyword>
<protein>
    <submittedName>
        <fullName evidence="1">Uncharacterized protein</fullName>
    </submittedName>
</protein>
<gene>
    <name evidence="1" type="ORF">ES332_A13G118300v1</name>
</gene>